<proteinExistence type="predicted"/>
<name>A0A3N7FL75_POPTR</name>
<gene>
    <name evidence="1" type="ORF">POPTR_003G012450</name>
</gene>
<evidence type="ECO:0000313" key="1">
    <source>
        <dbReference type="EMBL" id="RQO87571.1"/>
    </source>
</evidence>
<sequence length="37" mass="4585">MVMIQWIRSTYFPFFHCHMFQNKFDCNPENNCSLNQI</sequence>
<dbReference type="AlphaFoldDB" id="A0A3N7FL75"/>
<evidence type="ECO:0000313" key="2">
    <source>
        <dbReference type="Proteomes" id="UP000006729"/>
    </source>
</evidence>
<dbReference type="InParanoid" id="A0A3N7FL75"/>
<protein>
    <submittedName>
        <fullName evidence="1">Uncharacterized protein</fullName>
    </submittedName>
</protein>
<dbReference type="EMBL" id="CM009292">
    <property type="protein sequence ID" value="RQO87571.1"/>
    <property type="molecule type" value="Genomic_DNA"/>
</dbReference>
<reference evidence="1 2" key="1">
    <citation type="journal article" date="2006" name="Science">
        <title>The genome of black cottonwood, Populus trichocarpa (Torr. &amp; Gray).</title>
        <authorList>
            <person name="Tuskan G.A."/>
            <person name="Difazio S."/>
            <person name="Jansson S."/>
            <person name="Bohlmann J."/>
            <person name="Grigoriev I."/>
            <person name="Hellsten U."/>
            <person name="Putnam N."/>
            <person name="Ralph S."/>
            <person name="Rombauts S."/>
            <person name="Salamov A."/>
            <person name="Schein J."/>
            <person name="Sterck L."/>
            <person name="Aerts A."/>
            <person name="Bhalerao R.R."/>
            <person name="Bhalerao R.P."/>
            <person name="Blaudez D."/>
            <person name="Boerjan W."/>
            <person name="Brun A."/>
            <person name="Brunner A."/>
            <person name="Busov V."/>
            <person name="Campbell M."/>
            <person name="Carlson J."/>
            <person name="Chalot M."/>
            <person name="Chapman J."/>
            <person name="Chen G.L."/>
            <person name="Cooper D."/>
            <person name="Coutinho P.M."/>
            <person name="Couturier J."/>
            <person name="Covert S."/>
            <person name="Cronk Q."/>
            <person name="Cunningham R."/>
            <person name="Davis J."/>
            <person name="Degroeve S."/>
            <person name="Dejardin A."/>
            <person name="Depamphilis C."/>
            <person name="Detter J."/>
            <person name="Dirks B."/>
            <person name="Dubchak I."/>
            <person name="Duplessis S."/>
            <person name="Ehlting J."/>
            <person name="Ellis B."/>
            <person name="Gendler K."/>
            <person name="Goodstein D."/>
            <person name="Gribskov M."/>
            <person name="Grimwood J."/>
            <person name="Groover A."/>
            <person name="Gunter L."/>
            <person name="Hamberger B."/>
            <person name="Heinze B."/>
            <person name="Helariutta Y."/>
            <person name="Henrissat B."/>
            <person name="Holligan D."/>
            <person name="Holt R."/>
            <person name="Huang W."/>
            <person name="Islam-Faridi N."/>
            <person name="Jones S."/>
            <person name="Jones-Rhoades M."/>
            <person name="Jorgensen R."/>
            <person name="Joshi C."/>
            <person name="Kangasjarvi J."/>
            <person name="Karlsson J."/>
            <person name="Kelleher C."/>
            <person name="Kirkpatrick R."/>
            <person name="Kirst M."/>
            <person name="Kohler A."/>
            <person name="Kalluri U."/>
            <person name="Larimer F."/>
            <person name="Leebens-Mack J."/>
            <person name="Leple J.C."/>
            <person name="Locascio P."/>
            <person name="Lou Y."/>
            <person name="Lucas S."/>
            <person name="Martin F."/>
            <person name="Montanini B."/>
            <person name="Napoli C."/>
            <person name="Nelson D.R."/>
            <person name="Nelson C."/>
            <person name="Nieminen K."/>
            <person name="Nilsson O."/>
            <person name="Pereda V."/>
            <person name="Peter G."/>
            <person name="Philippe R."/>
            <person name="Pilate G."/>
            <person name="Poliakov A."/>
            <person name="Razumovskaya J."/>
            <person name="Richardson P."/>
            <person name="Rinaldi C."/>
            <person name="Ritland K."/>
            <person name="Rouze P."/>
            <person name="Ryaboy D."/>
            <person name="Schmutz J."/>
            <person name="Schrader J."/>
            <person name="Segerman B."/>
            <person name="Shin H."/>
            <person name="Siddiqui A."/>
            <person name="Sterky F."/>
            <person name="Terry A."/>
            <person name="Tsai C.J."/>
            <person name="Uberbacher E."/>
            <person name="Unneberg P."/>
            <person name="Vahala J."/>
            <person name="Wall K."/>
            <person name="Wessler S."/>
            <person name="Yang G."/>
            <person name="Yin T."/>
            <person name="Douglas C."/>
            <person name="Marra M."/>
            <person name="Sandberg G."/>
            <person name="Van de Peer Y."/>
            <person name="Rokhsar D."/>
        </authorList>
    </citation>
    <scope>NUCLEOTIDE SEQUENCE [LARGE SCALE GENOMIC DNA]</scope>
    <source>
        <strain evidence="2">cv. Nisqually</strain>
    </source>
</reference>
<accession>A0A3N7FL75</accession>
<dbReference type="Proteomes" id="UP000006729">
    <property type="component" value="Chromosome 3"/>
</dbReference>
<organism evidence="1 2">
    <name type="scientific">Populus trichocarpa</name>
    <name type="common">Western balsam poplar</name>
    <name type="synonym">Populus balsamifera subsp. trichocarpa</name>
    <dbReference type="NCBI Taxonomy" id="3694"/>
    <lineage>
        <taxon>Eukaryota</taxon>
        <taxon>Viridiplantae</taxon>
        <taxon>Streptophyta</taxon>
        <taxon>Embryophyta</taxon>
        <taxon>Tracheophyta</taxon>
        <taxon>Spermatophyta</taxon>
        <taxon>Magnoliopsida</taxon>
        <taxon>eudicotyledons</taxon>
        <taxon>Gunneridae</taxon>
        <taxon>Pentapetalae</taxon>
        <taxon>rosids</taxon>
        <taxon>fabids</taxon>
        <taxon>Malpighiales</taxon>
        <taxon>Salicaceae</taxon>
        <taxon>Saliceae</taxon>
        <taxon>Populus</taxon>
    </lineage>
</organism>
<keyword evidence="2" id="KW-1185">Reference proteome</keyword>